<comment type="caution">
    <text evidence="1">The sequence shown here is derived from an EMBL/GenBank/DDBJ whole genome shotgun (WGS) entry which is preliminary data.</text>
</comment>
<dbReference type="Proteomes" id="UP000011612">
    <property type="component" value="Unassembled WGS sequence"/>
</dbReference>
<dbReference type="STRING" id="1230453.C453_00980"/>
<keyword evidence="2" id="KW-1185">Reference proteome</keyword>
<evidence type="ECO:0000313" key="1">
    <source>
        <dbReference type="EMBL" id="ELZ88793.1"/>
    </source>
</evidence>
<sequence length="187" mass="20794">MTTKSIPTKYRKSEGQYVFHTTETENIDSILDKGVDPMYETGPDTTAAADVLSHLAPNEPFPFDRTTVAYCHTDSEYVGWLIEQQQQDHGFISDNSYAVIDVTKIDAPKYISDMKIVSDLIDYKYGGSNVMLCFDTAREALAAYRESIQPVDSPSDIETYDSGIKDSHPELIVSGIIPPEAIVDVLD</sequence>
<accession>M0HYI2</accession>
<protein>
    <submittedName>
        <fullName evidence="1">Uncharacterized protein</fullName>
    </submittedName>
</protein>
<reference evidence="1 2" key="1">
    <citation type="journal article" date="2014" name="PLoS Genet.">
        <title>Phylogenetically driven sequencing of extremely halophilic archaea reveals strategies for static and dynamic osmo-response.</title>
        <authorList>
            <person name="Becker E.A."/>
            <person name="Seitzer P.M."/>
            <person name="Tritt A."/>
            <person name="Larsen D."/>
            <person name="Krusor M."/>
            <person name="Yao A.I."/>
            <person name="Wu D."/>
            <person name="Madern D."/>
            <person name="Eisen J.A."/>
            <person name="Darling A.E."/>
            <person name="Facciotti M.T."/>
        </authorList>
    </citation>
    <scope>NUCLEOTIDE SEQUENCE [LARGE SCALE GENOMIC DNA]</scope>
    <source>
        <strain evidence="1 2">ATCC BAA-1513</strain>
    </source>
</reference>
<dbReference type="EMBL" id="AOLK01000005">
    <property type="protein sequence ID" value="ELZ88793.1"/>
    <property type="molecule type" value="Genomic_DNA"/>
</dbReference>
<evidence type="ECO:0000313" key="2">
    <source>
        <dbReference type="Proteomes" id="UP000011612"/>
    </source>
</evidence>
<dbReference type="AlphaFoldDB" id="M0HYI2"/>
<name>M0HYI2_HALEO</name>
<organism evidence="1 2">
    <name type="scientific">Haloferax elongans ATCC BAA-1513</name>
    <dbReference type="NCBI Taxonomy" id="1230453"/>
    <lineage>
        <taxon>Archaea</taxon>
        <taxon>Methanobacteriati</taxon>
        <taxon>Methanobacteriota</taxon>
        <taxon>Stenosarchaea group</taxon>
        <taxon>Halobacteria</taxon>
        <taxon>Halobacteriales</taxon>
        <taxon>Haloferacaceae</taxon>
        <taxon>Haloferax</taxon>
    </lineage>
</organism>
<gene>
    <name evidence="1" type="ORF">C453_00980</name>
</gene>
<dbReference type="RefSeq" id="WP_008322101.1">
    <property type="nucleotide sequence ID" value="NZ_AOLK01000005.1"/>
</dbReference>
<proteinExistence type="predicted"/>
<dbReference type="OrthoDB" id="346298at2157"/>